<dbReference type="PROSITE" id="PS00330">
    <property type="entry name" value="HEMOLYSIN_CALCIUM"/>
    <property type="match status" value="6"/>
</dbReference>
<gene>
    <name evidence="3" type="ORF">G4Z14_00125</name>
</gene>
<accession>A0A6M0QNM5</accession>
<dbReference type="SUPFAM" id="SSF51120">
    <property type="entry name" value="beta-Roll"/>
    <property type="match status" value="5"/>
</dbReference>
<dbReference type="AlphaFoldDB" id="A0A6M0QNM5"/>
<dbReference type="GO" id="GO:0005509">
    <property type="term" value="F:calcium ion binding"/>
    <property type="evidence" value="ECO:0007669"/>
    <property type="project" value="InterPro"/>
</dbReference>
<reference evidence="3 4" key="1">
    <citation type="submission" date="2020-02" db="EMBL/GenBank/DDBJ databases">
        <authorList>
            <person name="Chen W.-M."/>
        </authorList>
    </citation>
    <scope>NUCLEOTIDE SEQUENCE [LARGE SCALE GENOMIC DNA]</scope>
    <source>
        <strain evidence="3 4">KMS-5</strain>
    </source>
</reference>
<organism evidence="3 4">
    <name type="scientific">Tabrizicola oligotrophica</name>
    <dbReference type="NCBI Taxonomy" id="2710650"/>
    <lineage>
        <taxon>Bacteria</taxon>
        <taxon>Pseudomonadati</taxon>
        <taxon>Pseudomonadota</taxon>
        <taxon>Alphaproteobacteria</taxon>
        <taxon>Rhodobacterales</taxon>
        <taxon>Paracoccaceae</taxon>
        <taxon>Tabrizicola</taxon>
    </lineage>
</organism>
<keyword evidence="4" id="KW-1185">Reference proteome</keyword>
<keyword evidence="2" id="KW-0964">Secreted</keyword>
<dbReference type="InterPro" id="IPR050557">
    <property type="entry name" value="RTX_toxin/Mannuronan_C5-epim"/>
</dbReference>
<comment type="caution">
    <text evidence="3">The sequence shown here is derived from an EMBL/GenBank/DDBJ whole genome shotgun (WGS) entry which is preliminary data.</text>
</comment>
<evidence type="ECO:0000313" key="4">
    <source>
        <dbReference type="Proteomes" id="UP000477782"/>
    </source>
</evidence>
<proteinExistence type="predicted"/>
<dbReference type="GO" id="GO:0005576">
    <property type="term" value="C:extracellular region"/>
    <property type="evidence" value="ECO:0007669"/>
    <property type="project" value="UniProtKB-SubCell"/>
</dbReference>
<dbReference type="Proteomes" id="UP000477782">
    <property type="component" value="Unassembled WGS sequence"/>
</dbReference>
<dbReference type="RefSeq" id="WP_164622715.1">
    <property type="nucleotide sequence ID" value="NZ_JAAIVJ010000001.1"/>
</dbReference>
<dbReference type="PRINTS" id="PR00313">
    <property type="entry name" value="CABNDNGRPT"/>
</dbReference>
<dbReference type="InterPro" id="IPR001343">
    <property type="entry name" value="Hemolysn_Ca-bd"/>
</dbReference>
<comment type="subcellular location">
    <subcellularLocation>
        <location evidence="1">Secreted</location>
    </subcellularLocation>
</comment>
<name>A0A6M0QNM5_9RHOB</name>
<evidence type="ECO:0000313" key="3">
    <source>
        <dbReference type="EMBL" id="NEY88691.1"/>
    </source>
</evidence>
<evidence type="ECO:0000256" key="2">
    <source>
        <dbReference type="ARBA" id="ARBA00022525"/>
    </source>
</evidence>
<dbReference type="InterPro" id="IPR011049">
    <property type="entry name" value="Serralysin-like_metalloprot_C"/>
</dbReference>
<dbReference type="PANTHER" id="PTHR38340:SF1">
    <property type="entry name" value="S-LAYER PROTEIN"/>
    <property type="match status" value="1"/>
</dbReference>
<sequence length="723" mass="70400">MALISGTNLPDILTGTIENDTLRGLLADDVLYGFDGNDVLEGGAGEDFLYGGSGWDIASYANATAGLTLNLVEPAFSTGDAAGDVTISIEEYLLTGFNDIAIGSARADVIRGGAGKDLLQGGAGNDTLSGDGGADTLMGGAGADRLQGGAGVDVASYLDADLAVVINLGTLAFSGGAAGDTLVSIERLVLSSLADAVTLAGAVGHVEGGAGNDTVLGRNGADSLFGGAGVDILEGLGGDDLLSADGHASGGAAQFFEQLLGGAGNDTLLGGVGGAILMGDAGNDQLRGEGGNDALIGGFGADTLNGGAGIDSVSYDEEATVNMADQTGNAGAALGDRLISIEALTLAGGGTYIGGTQAVRVDGSGGSLAAFAGAGAETFVNVQVVDYGNATTGITFACVAGTIPLVGGGGAAGDVLEGAPQELVLSGFDDEVDLTGSLLATFNATTGDGDDRIVLDSQFGEFVTGNGNDSILGGAGTSTFDLGEGSDFVSLGGVGASFTIQGGAGADSISAGLFDSAMIDGGSGDDTLDATGGSATLTGGIGNDNLTLISANALAGLPLADGGAGNDSITGTAFVGSFLGGEGNDILTVTALLVSAGRVIVDGGAGNDIITLDSDAPDSVLPAEATEVRGGAGDDTINGLFSALGLAFEHFVFETGWGIDELNGFEMASDDRIVFDGITGLDAGTLAVTENLAGNTVLSFDGNSVEIVGLALSAFDIGRVDFL</sequence>
<dbReference type="EMBL" id="JAAIVJ010000001">
    <property type="protein sequence ID" value="NEY88691.1"/>
    <property type="molecule type" value="Genomic_DNA"/>
</dbReference>
<protein>
    <submittedName>
        <fullName evidence="3">Calcium-binding protein</fullName>
    </submittedName>
</protein>
<dbReference type="Pfam" id="PF00353">
    <property type="entry name" value="HemolysinCabind"/>
    <property type="match status" value="12"/>
</dbReference>
<evidence type="ECO:0000256" key="1">
    <source>
        <dbReference type="ARBA" id="ARBA00004613"/>
    </source>
</evidence>
<dbReference type="PANTHER" id="PTHR38340">
    <property type="entry name" value="S-LAYER PROTEIN"/>
    <property type="match status" value="1"/>
</dbReference>
<dbReference type="Gene3D" id="2.160.20.160">
    <property type="match status" value="1"/>
</dbReference>
<dbReference type="Gene3D" id="2.150.10.10">
    <property type="entry name" value="Serralysin-like metalloprotease, C-terminal"/>
    <property type="match status" value="3"/>
</dbReference>
<dbReference type="InterPro" id="IPR018511">
    <property type="entry name" value="Hemolysin-typ_Ca-bd_CS"/>
</dbReference>